<comment type="caution">
    <text evidence="2">The sequence shown here is derived from an EMBL/GenBank/DDBJ whole genome shotgun (WGS) entry which is preliminary data.</text>
</comment>
<proteinExistence type="predicted"/>
<gene>
    <name evidence="2" type="ORF">XYCOK13_21490</name>
</gene>
<sequence>MVSKEQLIEVVKRVCGKEEVEAESAFETLGMDSTNIVEVLIELEMVLDMDILDANVNLYEMVTVADMYNYLASLTSAAEG</sequence>
<name>A0A8J4H472_9BACL</name>
<feature type="domain" description="Carrier" evidence="1">
    <location>
        <begin position="1"/>
        <end position="75"/>
    </location>
</feature>
<dbReference type="InterPro" id="IPR036736">
    <property type="entry name" value="ACP-like_sf"/>
</dbReference>
<dbReference type="AlphaFoldDB" id="A0A8J4H472"/>
<evidence type="ECO:0000259" key="1">
    <source>
        <dbReference type="PROSITE" id="PS50075"/>
    </source>
</evidence>
<organism evidence="2 3">
    <name type="scientific">Xylanibacillus composti</name>
    <dbReference type="NCBI Taxonomy" id="1572762"/>
    <lineage>
        <taxon>Bacteria</taxon>
        <taxon>Bacillati</taxon>
        <taxon>Bacillota</taxon>
        <taxon>Bacilli</taxon>
        <taxon>Bacillales</taxon>
        <taxon>Paenibacillaceae</taxon>
        <taxon>Xylanibacillus</taxon>
    </lineage>
</organism>
<protein>
    <recommendedName>
        <fullName evidence="1">Carrier domain-containing protein</fullName>
    </recommendedName>
</protein>
<reference evidence="2" key="1">
    <citation type="submission" date="2021-04" db="EMBL/GenBank/DDBJ databases">
        <title>Draft genome sequence of Xylanibacillus composti strain K13.</title>
        <authorList>
            <person name="Uke A."/>
            <person name="Chhe C."/>
            <person name="Baramee S."/>
            <person name="Kosugi A."/>
        </authorList>
    </citation>
    <scope>NUCLEOTIDE SEQUENCE</scope>
    <source>
        <strain evidence="2">K13</strain>
    </source>
</reference>
<dbReference type="Gene3D" id="1.10.1200.10">
    <property type="entry name" value="ACP-like"/>
    <property type="match status" value="1"/>
</dbReference>
<dbReference type="RefSeq" id="WP_213412130.1">
    <property type="nucleotide sequence ID" value="NZ_BOVK01000027.1"/>
</dbReference>
<dbReference type="SUPFAM" id="SSF47336">
    <property type="entry name" value="ACP-like"/>
    <property type="match status" value="1"/>
</dbReference>
<evidence type="ECO:0000313" key="3">
    <source>
        <dbReference type="Proteomes" id="UP000677918"/>
    </source>
</evidence>
<dbReference type="InterPro" id="IPR009081">
    <property type="entry name" value="PP-bd_ACP"/>
</dbReference>
<accession>A0A8J4H472</accession>
<dbReference type="Proteomes" id="UP000677918">
    <property type="component" value="Unassembled WGS sequence"/>
</dbReference>
<dbReference type="PROSITE" id="PS50075">
    <property type="entry name" value="CARRIER"/>
    <property type="match status" value="1"/>
</dbReference>
<evidence type="ECO:0000313" key="2">
    <source>
        <dbReference type="EMBL" id="GIQ69325.1"/>
    </source>
</evidence>
<dbReference type="Pfam" id="PF00550">
    <property type="entry name" value="PP-binding"/>
    <property type="match status" value="1"/>
</dbReference>
<keyword evidence="3" id="KW-1185">Reference proteome</keyword>
<dbReference type="EMBL" id="BOVK01000027">
    <property type="protein sequence ID" value="GIQ69325.1"/>
    <property type="molecule type" value="Genomic_DNA"/>
</dbReference>